<proteinExistence type="predicted"/>
<keyword evidence="1" id="KW-0812">Transmembrane</keyword>
<dbReference type="PROSITE" id="PS00409">
    <property type="entry name" value="PROKAR_NTER_METHYL"/>
    <property type="match status" value="1"/>
</dbReference>
<feature type="transmembrane region" description="Helical" evidence="1">
    <location>
        <begin position="40"/>
        <end position="64"/>
    </location>
</feature>
<name>A0A0G1Z0I4_9BACT</name>
<evidence type="ECO:0000313" key="3">
    <source>
        <dbReference type="Proteomes" id="UP000034201"/>
    </source>
</evidence>
<gene>
    <name evidence="2" type="ORF">UY61_C0022G0009</name>
</gene>
<dbReference type="Proteomes" id="UP000034201">
    <property type="component" value="Unassembled WGS sequence"/>
</dbReference>
<comment type="caution">
    <text evidence="2">The sequence shown here is derived from an EMBL/GenBank/DDBJ whole genome shotgun (WGS) entry which is preliminary data.</text>
</comment>
<keyword evidence="1" id="KW-0472">Membrane</keyword>
<dbReference type="EMBL" id="LCQQ01000022">
    <property type="protein sequence ID" value="KKW20812.1"/>
    <property type="molecule type" value="Genomic_DNA"/>
</dbReference>
<protein>
    <recommendedName>
        <fullName evidence="4">Prepilin-type N-terminal cleavage/methylation domain-containing protein</fullName>
    </recommendedName>
</protein>
<evidence type="ECO:0000313" key="2">
    <source>
        <dbReference type="EMBL" id="KKW20812.1"/>
    </source>
</evidence>
<reference evidence="2 3" key="1">
    <citation type="journal article" date="2015" name="Nature">
        <title>rRNA introns, odd ribosomes, and small enigmatic genomes across a large radiation of phyla.</title>
        <authorList>
            <person name="Brown C.T."/>
            <person name="Hug L.A."/>
            <person name="Thomas B.C."/>
            <person name="Sharon I."/>
            <person name="Castelle C.J."/>
            <person name="Singh A."/>
            <person name="Wilkins M.J."/>
            <person name="Williams K.H."/>
            <person name="Banfield J.F."/>
        </authorList>
    </citation>
    <scope>NUCLEOTIDE SEQUENCE [LARGE SCALE GENOMIC DNA]</scope>
</reference>
<sequence>MRNFQFLIFNFQNRKAGFTRYINFGCRPWRHDHTDGRSCITGFTLLEIVVSIAILILIASAASVSFSNSRKVRELTTASQNVLSILRTAQSKTLAGEEASQWGVHIEQTQVILFRGATYAGAGLTETYPLPSTIEIANITLLGSGSDVIFKRIEGTTDETGAFELRVKSDTTKTFSITVDSSGKVYQTGTAPTPIGTRITDARHRAFALGWSIQNSTTTTLTFENPPYPNTIVMILMASYFDAGKTKFDWSGTIAVGTTTQILRIHTTSLSVADTILHIDRDCRRNTKKMRIDIDAKYIALYEADCKTVIVGNYGGTMTEP</sequence>
<dbReference type="SUPFAM" id="SSF54523">
    <property type="entry name" value="Pili subunits"/>
    <property type="match status" value="1"/>
</dbReference>
<dbReference type="AlphaFoldDB" id="A0A0G1Z0I4"/>
<dbReference type="InterPro" id="IPR045584">
    <property type="entry name" value="Pilin-like"/>
</dbReference>
<accession>A0A0G1Z0I4</accession>
<organism evidence="2 3">
    <name type="scientific">Candidatus Adlerbacteria bacterium GW2011_GWC1_50_9</name>
    <dbReference type="NCBI Taxonomy" id="1618608"/>
    <lineage>
        <taxon>Bacteria</taxon>
        <taxon>Candidatus Adleribacteriota</taxon>
    </lineage>
</organism>
<keyword evidence="1" id="KW-1133">Transmembrane helix</keyword>
<evidence type="ECO:0008006" key="4">
    <source>
        <dbReference type="Google" id="ProtNLM"/>
    </source>
</evidence>
<evidence type="ECO:0000256" key="1">
    <source>
        <dbReference type="SAM" id="Phobius"/>
    </source>
</evidence>
<dbReference type="InterPro" id="IPR012902">
    <property type="entry name" value="N_methyl_site"/>
</dbReference>